<name>A0A023FB82_AMBCJ</name>
<organism evidence="1">
    <name type="scientific">Amblyomma cajennense</name>
    <name type="common">Cayenne tick</name>
    <name type="synonym">Acarus cajennensis</name>
    <dbReference type="NCBI Taxonomy" id="34607"/>
    <lineage>
        <taxon>Eukaryota</taxon>
        <taxon>Metazoa</taxon>
        <taxon>Ecdysozoa</taxon>
        <taxon>Arthropoda</taxon>
        <taxon>Chelicerata</taxon>
        <taxon>Arachnida</taxon>
        <taxon>Acari</taxon>
        <taxon>Parasitiformes</taxon>
        <taxon>Ixodida</taxon>
        <taxon>Ixodoidea</taxon>
        <taxon>Ixodidae</taxon>
        <taxon>Amblyomminae</taxon>
        <taxon>Amblyomma</taxon>
    </lineage>
</organism>
<dbReference type="EMBL" id="GBBK01005706">
    <property type="protein sequence ID" value="JAC18776.1"/>
    <property type="molecule type" value="mRNA"/>
</dbReference>
<sequence length="78" mass="8481">MLSHLARHIICVTVLRAPSFVVFYLPARASAANSGSPPFPHVSFPPVPKRLRPLGLACVIASKEAVMKDHARNYIMTG</sequence>
<accession>A0A023FB82</accession>
<reference evidence="1" key="1">
    <citation type="submission" date="2014-03" db="EMBL/GenBank/DDBJ databases">
        <title>The sialotranscriptome of Amblyomma triste, Amblyomma parvum and Amblyomma cajennense ticks, uncovered by 454-based RNA-seq.</title>
        <authorList>
            <person name="Garcia G.R."/>
            <person name="Gardinassi L.G."/>
            <person name="Ribeiro J.M."/>
            <person name="Anatriello E."/>
            <person name="Ferreira B.R."/>
            <person name="Moreira H.N."/>
            <person name="Mafra C."/>
            <person name="Olegario M.M."/>
            <person name="Szabo P.J."/>
            <person name="Miranda-Santos I.K."/>
            <person name="Maruyama S.R."/>
        </authorList>
    </citation>
    <scope>NUCLEOTIDE SEQUENCE</scope>
    <source>
        <strain evidence="1">Uberlandia</strain>
        <tissue evidence="1">Salivary glands</tissue>
    </source>
</reference>
<dbReference type="AlphaFoldDB" id="A0A023FB82"/>
<proteinExistence type="evidence at transcript level"/>
<protein>
    <submittedName>
        <fullName evidence="1">Putative secreted protein</fullName>
    </submittedName>
</protein>
<evidence type="ECO:0000313" key="1">
    <source>
        <dbReference type="EMBL" id="JAC18776.1"/>
    </source>
</evidence>